<keyword evidence="1" id="KW-0732">Signal</keyword>
<evidence type="ECO:0000313" key="3">
    <source>
        <dbReference type="EMBL" id="CAB4324105.1"/>
    </source>
</evidence>
<dbReference type="PANTHER" id="PTHR47235">
    <property type="entry name" value="BLR6548 PROTEIN"/>
    <property type="match status" value="1"/>
</dbReference>
<evidence type="ECO:0000313" key="4">
    <source>
        <dbReference type="EMBL" id="CAB4936779.1"/>
    </source>
</evidence>
<proteinExistence type="predicted"/>
<dbReference type="InterPro" id="IPR028082">
    <property type="entry name" value="Peripla_BP_I"/>
</dbReference>
<dbReference type="Pfam" id="PF13458">
    <property type="entry name" value="Peripla_BP_6"/>
    <property type="match status" value="1"/>
</dbReference>
<dbReference type="EMBL" id="CAFBNC010000043">
    <property type="protein sequence ID" value="CAB4936779.1"/>
    <property type="molecule type" value="Genomic_DNA"/>
</dbReference>
<dbReference type="InterPro" id="IPR028081">
    <property type="entry name" value="Leu-bd"/>
</dbReference>
<protein>
    <submittedName>
        <fullName evidence="3">Unannotated protein</fullName>
    </submittedName>
</protein>
<gene>
    <name evidence="3" type="ORF">UFOPK1392_01869</name>
    <name evidence="4" type="ORF">UFOPK3733_01019</name>
</gene>
<name>A0A6J5YF62_9ZZZZ</name>
<organism evidence="3">
    <name type="scientific">freshwater metagenome</name>
    <dbReference type="NCBI Taxonomy" id="449393"/>
    <lineage>
        <taxon>unclassified sequences</taxon>
        <taxon>metagenomes</taxon>
        <taxon>ecological metagenomes</taxon>
    </lineage>
</organism>
<sequence length="436" mass="45233">MSRSMSRTLSMVTSVATAAVLILSVAACSESTSQESSSTTLAKSCEATALLDCARQSVLAPYTPDKPTVATGEPINLGMINQDNTVAGSFPELSLAVKAGIEFINKEMGGVKGRPLALEVCNTEFSAEGSTNCAQKFVQQKFPAVLGGIDVFGNGIDTLADNKIPYVGGIPVSSQSFSSPNSFQWSGGSQAAAVAFAWYATEELQAKKVSIVYGEFGSIAASAQMGKKVLEDKGVSVQMVPYPVMSTDLSPAINAAASSTPDAIFLMAADTGCKGGFDGIAALGIKVASFYVGACAAPGIISQVDATKTNGAYFNVEGPIMGDPPIPDNLLYSGVINKYGNGLDPVGAGTVTFRALMNLYAILNQIDGDITPAAITAALEATVDAPNFAGHPYTCNHKQFVGLPAVCSPQQILAQIDNRKLSQITDWIDVGTIYKG</sequence>
<evidence type="ECO:0000259" key="2">
    <source>
        <dbReference type="Pfam" id="PF13458"/>
    </source>
</evidence>
<reference evidence="3" key="1">
    <citation type="submission" date="2020-05" db="EMBL/GenBank/DDBJ databases">
        <authorList>
            <person name="Chiriac C."/>
            <person name="Salcher M."/>
            <person name="Ghai R."/>
            <person name="Kavagutti S V."/>
        </authorList>
    </citation>
    <scope>NUCLEOTIDE SEQUENCE</scope>
</reference>
<dbReference type="SUPFAM" id="SSF53822">
    <property type="entry name" value="Periplasmic binding protein-like I"/>
    <property type="match status" value="1"/>
</dbReference>
<evidence type="ECO:0000256" key="1">
    <source>
        <dbReference type="ARBA" id="ARBA00022729"/>
    </source>
</evidence>
<feature type="domain" description="Leucine-binding protein" evidence="2">
    <location>
        <begin position="74"/>
        <end position="390"/>
    </location>
</feature>
<dbReference type="Gene3D" id="3.40.50.2300">
    <property type="match status" value="2"/>
</dbReference>
<dbReference type="PANTHER" id="PTHR47235:SF1">
    <property type="entry name" value="BLR6548 PROTEIN"/>
    <property type="match status" value="1"/>
</dbReference>
<accession>A0A6J5YF62</accession>
<dbReference type="EMBL" id="CAEMXZ010000103">
    <property type="protein sequence ID" value="CAB4324105.1"/>
    <property type="molecule type" value="Genomic_DNA"/>
</dbReference>
<dbReference type="PROSITE" id="PS51257">
    <property type="entry name" value="PROKAR_LIPOPROTEIN"/>
    <property type="match status" value="1"/>
</dbReference>
<dbReference type="AlphaFoldDB" id="A0A6J5YF62"/>